<name>A0A8T1VBW2_9STRA</name>
<feature type="transmembrane region" description="Helical" evidence="7">
    <location>
        <begin position="220"/>
        <end position="238"/>
    </location>
</feature>
<feature type="compositionally biased region" description="Basic residues" evidence="6">
    <location>
        <begin position="319"/>
        <end position="328"/>
    </location>
</feature>
<feature type="transmembrane region" description="Helical" evidence="7">
    <location>
        <begin position="104"/>
        <end position="123"/>
    </location>
</feature>
<evidence type="ECO:0000256" key="6">
    <source>
        <dbReference type="SAM" id="MobiDB-lite"/>
    </source>
</evidence>
<evidence type="ECO:0000256" key="3">
    <source>
        <dbReference type="ARBA" id="ARBA00022989"/>
    </source>
</evidence>
<protein>
    <submittedName>
        <fullName evidence="9">Ceramide synthase 6</fullName>
    </submittedName>
</protein>
<dbReference type="OrthoDB" id="537032at2759"/>
<evidence type="ECO:0000313" key="10">
    <source>
        <dbReference type="Proteomes" id="UP000694044"/>
    </source>
</evidence>
<dbReference type="AlphaFoldDB" id="A0A8T1VBW2"/>
<evidence type="ECO:0000256" key="5">
    <source>
        <dbReference type="PROSITE-ProRule" id="PRU00205"/>
    </source>
</evidence>
<dbReference type="InterPro" id="IPR006634">
    <property type="entry name" value="TLC-dom"/>
</dbReference>
<comment type="caution">
    <text evidence="9">The sequence shown here is derived from an EMBL/GenBank/DDBJ whole genome shotgun (WGS) entry which is preliminary data.</text>
</comment>
<feature type="transmembrane region" description="Helical" evidence="7">
    <location>
        <begin position="188"/>
        <end position="208"/>
    </location>
</feature>
<dbReference type="PROSITE" id="PS50922">
    <property type="entry name" value="TLC"/>
    <property type="match status" value="1"/>
</dbReference>
<dbReference type="GO" id="GO:0016020">
    <property type="term" value="C:membrane"/>
    <property type="evidence" value="ECO:0007669"/>
    <property type="project" value="UniProtKB-SubCell"/>
</dbReference>
<comment type="subcellular location">
    <subcellularLocation>
        <location evidence="1">Membrane</location>
        <topology evidence="1">Multi-pass membrane protein</topology>
    </subcellularLocation>
</comment>
<keyword evidence="2 5" id="KW-0812">Transmembrane</keyword>
<feature type="transmembrane region" description="Helical" evidence="7">
    <location>
        <begin position="61"/>
        <end position="79"/>
    </location>
</feature>
<dbReference type="PANTHER" id="PTHR12560:SF0">
    <property type="entry name" value="LD18904P"/>
    <property type="match status" value="1"/>
</dbReference>
<sequence length="328" mass="38603">MPCFLTECDPMAEAKRFGMAMAGLYAYHFVVDTAFIRPAVRHMLRRGWLTKEKEDKMRESLYKNAAVGAFHLFGLYIGWHETWFLNKEEYFKEFPYESNETQRWYYMIYLSFWFQSIDFMLNLTNKHYTVKRKDNAEMLVHHIATISLMLFSYYVDLTKIGLCVLMIHDVNDLLLETAKVFVYLQWETVANIFFGLFALMWFLVRWIFYSYNILHSAYAYAYQDILVPIMEAGSFHGIEAPVWYWVWVVWFGFLCLLLVLHVYWGILIVKMVAKALGDGNVEKDIRSDSEGEEDEAAEEDDDGESKKPLGTTVTDAAKPRRRRAPKAE</sequence>
<feature type="compositionally biased region" description="Acidic residues" evidence="6">
    <location>
        <begin position="290"/>
        <end position="303"/>
    </location>
</feature>
<feature type="transmembrane region" description="Helical" evidence="7">
    <location>
        <begin position="20"/>
        <end position="40"/>
    </location>
</feature>
<accession>A0A8T1VBW2</accession>
<keyword evidence="4 5" id="KW-0472">Membrane</keyword>
<dbReference type="InterPro" id="IPR016439">
    <property type="entry name" value="Lag1/Lac1-like"/>
</dbReference>
<organism evidence="9 10">
    <name type="scientific">Phytophthora pseudosyringae</name>
    <dbReference type="NCBI Taxonomy" id="221518"/>
    <lineage>
        <taxon>Eukaryota</taxon>
        <taxon>Sar</taxon>
        <taxon>Stramenopiles</taxon>
        <taxon>Oomycota</taxon>
        <taxon>Peronosporomycetes</taxon>
        <taxon>Peronosporales</taxon>
        <taxon>Peronosporaceae</taxon>
        <taxon>Phytophthora</taxon>
    </lineage>
</organism>
<dbReference type="Pfam" id="PF03798">
    <property type="entry name" value="TRAM_LAG1_CLN8"/>
    <property type="match status" value="1"/>
</dbReference>
<reference evidence="9" key="1">
    <citation type="submission" date="2021-02" db="EMBL/GenBank/DDBJ databases">
        <authorList>
            <person name="Palmer J.M."/>
        </authorList>
    </citation>
    <scope>NUCLEOTIDE SEQUENCE</scope>
    <source>
        <strain evidence="9">SCRP734</strain>
    </source>
</reference>
<dbReference type="EMBL" id="JAGDFM010000483">
    <property type="protein sequence ID" value="KAG7377770.1"/>
    <property type="molecule type" value="Genomic_DNA"/>
</dbReference>
<gene>
    <name evidence="9" type="primary">CERS6_3</name>
    <name evidence="9" type="ORF">PHYPSEUDO_011025</name>
</gene>
<keyword evidence="10" id="KW-1185">Reference proteome</keyword>
<evidence type="ECO:0000259" key="8">
    <source>
        <dbReference type="PROSITE" id="PS50922"/>
    </source>
</evidence>
<feature type="transmembrane region" description="Helical" evidence="7">
    <location>
        <begin position="244"/>
        <end position="264"/>
    </location>
</feature>
<evidence type="ECO:0000313" key="9">
    <source>
        <dbReference type="EMBL" id="KAG7377770.1"/>
    </source>
</evidence>
<dbReference type="SMART" id="SM00724">
    <property type="entry name" value="TLC"/>
    <property type="match status" value="1"/>
</dbReference>
<evidence type="ECO:0000256" key="7">
    <source>
        <dbReference type="SAM" id="Phobius"/>
    </source>
</evidence>
<dbReference type="GO" id="GO:0050291">
    <property type="term" value="F:sphingosine N-acyltransferase activity"/>
    <property type="evidence" value="ECO:0007669"/>
    <property type="project" value="InterPro"/>
</dbReference>
<evidence type="ECO:0000256" key="4">
    <source>
        <dbReference type="ARBA" id="ARBA00023136"/>
    </source>
</evidence>
<evidence type="ECO:0000256" key="2">
    <source>
        <dbReference type="ARBA" id="ARBA00022692"/>
    </source>
</evidence>
<feature type="domain" description="TLC" evidence="8">
    <location>
        <begin position="1"/>
        <end position="277"/>
    </location>
</feature>
<dbReference type="PIRSF" id="PIRSF005225">
    <property type="entry name" value="LAG1_LAC1"/>
    <property type="match status" value="1"/>
</dbReference>
<dbReference type="PANTHER" id="PTHR12560">
    <property type="entry name" value="LONGEVITY ASSURANCE FACTOR 1 LAG1"/>
    <property type="match status" value="1"/>
</dbReference>
<evidence type="ECO:0000256" key="1">
    <source>
        <dbReference type="ARBA" id="ARBA00004141"/>
    </source>
</evidence>
<proteinExistence type="predicted"/>
<feature type="region of interest" description="Disordered" evidence="6">
    <location>
        <begin position="282"/>
        <end position="328"/>
    </location>
</feature>
<dbReference type="GO" id="GO:0046513">
    <property type="term" value="P:ceramide biosynthetic process"/>
    <property type="evidence" value="ECO:0007669"/>
    <property type="project" value="InterPro"/>
</dbReference>
<feature type="transmembrane region" description="Helical" evidence="7">
    <location>
        <begin position="143"/>
        <end position="168"/>
    </location>
</feature>
<keyword evidence="3 7" id="KW-1133">Transmembrane helix</keyword>
<dbReference type="Proteomes" id="UP000694044">
    <property type="component" value="Unassembled WGS sequence"/>
</dbReference>